<evidence type="ECO:0000313" key="8">
    <source>
        <dbReference type="Proteomes" id="UP000619293"/>
    </source>
</evidence>
<dbReference type="GO" id="GO:0003910">
    <property type="term" value="F:DNA ligase (ATP) activity"/>
    <property type="evidence" value="ECO:0007669"/>
    <property type="project" value="UniProtKB-EC"/>
</dbReference>
<dbReference type="InterPro" id="IPR012310">
    <property type="entry name" value="DNA_ligase_ATP-dep_cent"/>
</dbReference>
<dbReference type="InterPro" id="IPR012309">
    <property type="entry name" value="DNA_ligase_ATP-dep_C"/>
</dbReference>
<comment type="catalytic activity">
    <reaction evidence="4">
        <text>ATP + (deoxyribonucleotide)n-3'-hydroxyl + 5'-phospho-(deoxyribonucleotide)m = (deoxyribonucleotide)n+m + AMP + diphosphate.</text>
        <dbReference type="EC" id="6.5.1.1"/>
    </reaction>
</comment>
<dbReference type="PROSITE" id="PS50160">
    <property type="entry name" value="DNA_LIGASE_A3"/>
    <property type="match status" value="1"/>
</dbReference>
<dbReference type="InterPro" id="IPR012340">
    <property type="entry name" value="NA-bd_OB-fold"/>
</dbReference>
<dbReference type="InterPro" id="IPR014146">
    <property type="entry name" value="LigD_ligase_dom"/>
</dbReference>
<dbReference type="Gene3D" id="3.30.470.30">
    <property type="entry name" value="DNA ligase/mRNA capping enzyme"/>
    <property type="match status" value="1"/>
</dbReference>
<evidence type="ECO:0000256" key="5">
    <source>
        <dbReference type="SAM" id="MobiDB-lite"/>
    </source>
</evidence>
<dbReference type="GO" id="GO:0006310">
    <property type="term" value="P:DNA recombination"/>
    <property type="evidence" value="ECO:0007669"/>
    <property type="project" value="InterPro"/>
</dbReference>
<organism evidence="7 8">
    <name type="scientific">Catellatospora chokoriensis</name>
    <dbReference type="NCBI Taxonomy" id="310353"/>
    <lineage>
        <taxon>Bacteria</taxon>
        <taxon>Bacillati</taxon>
        <taxon>Actinomycetota</taxon>
        <taxon>Actinomycetes</taxon>
        <taxon>Micromonosporales</taxon>
        <taxon>Micromonosporaceae</taxon>
        <taxon>Catellatospora</taxon>
    </lineage>
</organism>
<dbReference type="PANTHER" id="PTHR45674:SF4">
    <property type="entry name" value="DNA LIGASE 1"/>
    <property type="match status" value="1"/>
</dbReference>
<name>A0A8J3JT98_9ACTN</name>
<dbReference type="Gene3D" id="3.30.1490.70">
    <property type="match status" value="1"/>
</dbReference>
<dbReference type="GO" id="GO:0006281">
    <property type="term" value="P:DNA repair"/>
    <property type="evidence" value="ECO:0007669"/>
    <property type="project" value="InterPro"/>
</dbReference>
<dbReference type="RefSeq" id="WP_191841068.1">
    <property type="nucleotide sequence ID" value="NZ_BAAALB010000004.1"/>
</dbReference>
<evidence type="ECO:0000256" key="2">
    <source>
        <dbReference type="ARBA" id="ARBA00012727"/>
    </source>
</evidence>
<dbReference type="GO" id="GO:0005524">
    <property type="term" value="F:ATP binding"/>
    <property type="evidence" value="ECO:0007669"/>
    <property type="project" value="InterPro"/>
</dbReference>
<accession>A0A8J3JT98</accession>
<evidence type="ECO:0000259" key="6">
    <source>
        <dbReference type="PROSITE" id="PS50160"/>
    </source>
</evidence>
<dbReference type="InterPro" id="IPR016059">
    <property type="entry name" value="DNA_ligase_ATP-dep_CS"/>
</dbReference>
<dbReference type="PROSITE" id="PS00697">
    <property type="entry name" value="DNA_LIGASE_A1"/>
    <property type="match status" value="1"/>
</dbReference>
<protein>
    <recommendedName>
        <fullName evidence="2">DNA ligase (ATP)</fullName>
        <ecNumber evidence="2">6.5.1.1</ecNumber>
    </recommendedName>
</protein>
<proteinExistence type="inferred from homology"/>
<keyword evidence="8" id="KW-1185">Reference proteome</keyword>
<keyword evidence="3" id="KW-0436">Ligase</keyword>
<sequence length="479" mass="53438">MADKLAPYRGKRSAARTPEPVPPAGPLPRGHDDTFVIQEHHARALHWDFRLEHGGVLVSWAVPKGLPLDPKENRLAVHTEDHPLEYADFAGHIPEGEYGGGEVAIWDRGTYDLEKWSDREVKVVLHGHRVQGRYVLIQTRGTQWLMHRMDPPPADRTAPPDLVRPMMATLGELPPKTQDGRYGYELKWDGVRAVVYVEGGRVRAMSRNDLDITAAYPELRAFGEALGSTTAVFDGELVAFDRSGRISFGALQPRMHVQDAARVRRLAAQTPVTYVIFDLLHLDGRDTTKLPYRQRRELLEGLGLSGAHWDTPPYTEGGGTRLLATSREQGLEGVVAKLLDSVYEPGRRSRAWIKVKNLRTQEVVVAGWRSGQGNRADTVGALLLGIPGPDGLRYVGSVGTGFTRQMLDDLRQRLSKLERKTSPFAAGPPIREARDAHWATPKLVGEVRFTEWTRDGRLRHPAWRGLRPDKAPSDVVPES</sequence>
<dbReference type="Pfam" id="PF04679">
    <property type="entry name" value="DNA_ligase_A_C"/>
    <property type="match status" value="1"/>
</dbReference>
<dbReference type="Pfam" id="PF01068">
    <property type="entry name" value="DNA_ligase_A_M"/>
    <property type="match status" value="1"/>
</dbReference>
<dbReference type="AlphaFoldDB" id="A0A8J3JT98"/>
<dbReference type="PROSITE" id="PS00333">
    <property type="entry name" value="DNA_LIGASE_A2"/>
    <property type="match status" value="1"/>
</dbReference>
<dbReference type="EMBL" id="BONG01000001">
    <property type="protein sequence ID" value="GIF86611.1"/>
    <property type="molecule type" value="Genomic_DNA"/>
</dbReference>
<evidence type="ECO:0000256" key="4">
    <source>
        <dbReference type="ARBA" id="ARBA00034003"/>
    </source>
</evidence>
<evidence type="ECO:0000256" key="3">
    <source>
        <dbReference type="ARBA" id="ARBA00022598"/>
    </source>
</evidence>
<dbReference type="SUPFAM" id="SSF56091">
    <property type="entry name" value="DNA ligase/mRNA capping enzyme, catalytic domain"/>
    <property type="match status" value="1"/>
</dbReference>
<dbReference type="Gene3D" id="2.40.50.140">
    <property type="entry name" value="Nucleic acid-binding proteins"/>
    <property type="match status" value="1"/>
</dbReference>
<feature type="domain" description="ATP-dependent DNA ligase family profile" evidence="6">
    <location>
        <begin position="269"/>
        <end position="385"/>
    </location>
</feature>
<evidence type="ECO:0000256" key="1">
    <source>
        <dbReference type="ARBA" id="ARBA00007572"/>
    </source>
</evidence>
<comment type="caution">
    <text evidence="7">The sequence shown here is derived from an EMBL/GenBank/DDBJ whole genome shotgun (WGS) entry which is preliminary data.</text>
</comment>
<gene>
    <name evidence="7" type="ORF">Cch02nite_00550</name>
</gene>
<dbReference type="EC" id="6.5.1.1" evidence="2"/>
<dbReference type="SUPFAM" id="SSF50249">
    <property type="entry name" value="Nucleic acid-binding proteins"/>
    <property type="match status" value="1"/>
</dbReference>
<dbReference type="CDD" id="cd07971">
    <property type="entry name" value="OBF_DNA_ligase_LigD"/>
    <property type="match status" value="1"/>
</dbReference>
<evidence type="ECO:0000313" key="7">
    <source>
        <dbReference type="EMBL" id="GIF86611.1"/>
    </source>
</evidence>
<dbReference type="InterPro" id="IPR050191">
    <property type="entry name" value="ATP-dep_DNA_ligase"/>
</dbReference>
<dbReference type="Proteomes" id="UP000619293">
    <property type="component" value="Unassembled WGS sequence"/>
</dbReference>
<dbReference type="CDD" id="cd07906">
    <property type="entry name" value="Adenylation_DNA_ligase_LigD_LigC"/>
    <property type="match status" value="1"/>
</dbReference>
<dbReference type="NCBIfam" id="TIGR02777">
    <property type="entry name" value="LigD_PE_dom"/>
    <property type="match status" value="1"/>
</dbReference>
<dbReference type="NCBIfam" id="TIGR02779">
    <property type="entry name" value="NHEJ_ligase_lig"/>
    <property type="match status" value="1"/>
</dbReference>
<dbReference type="InterPro" id="IPR014144">
    <property type="entry name" value="LigD_PE_domain"/>
</dbReference>
<dbReference type="Pfam" id="PF13298">
    <property type="entry name" value="LigD_N"/>
    <property type="match status" value="1"/>
</dbReference>
<reference evidence="7 8" key="1">
    <citation type="submission" date="2021-01" db="EMBL/GenBank/DDBJ databases">
        <title>Whole genome shotgun sequence of Catellatospora chokoriensis NBRC 107358.</title>
        <authorList>
            <person name="Komaki H."/>
            <person name="Tamura T."/>
        </authorList>
    </citation>
    <scope>NUCLEOTIDE SEQUENCE [LARGE SCALE GENOMIC DNA]</scope>
    <source>
        <strain evidence="7 8">NBRC 107358</strain>
    </source>
</reference>
<comment type="similarity">
    <text evidence="1">Belongs to the ATP-dependent DNA ligase family.</text>
</comment>
<dbReference type="PANTHER" id="PTHR45674">
    <property type="entry name" value="DNA LIGASE 1/3 FAMILY MEMBER"/>
    <property type="match status" value="1"/>
</dbReference>
<feature type="region of interest" description="Disordered" evidence="5">
    <location>
        <begin position="1"/>
        <end position="30"/>
    </location>
</feature>